<evidence type="ECO:0008006" key="4">
    <source>
        <dbReference type="Google" id="ProtNLM"/>
    </source>
</evidence>
<sequence length="63" mass="6933">MSMIVVLWTSVAILLIFIGVMLIIASIKARFSLNWKLLLSLIGILTIGVGLYWCLFLVGIAIP</sequence>
<keyword evidence="1" id="KW-1133">Transmembrane helix</keyword>
<gene>
    <name evidence="2" type="ORF">ACFQ5J_10600</name>
</gene>
<evidence type="ECO:0000256" key="1">
    <source>
        <dbReference type="SAM" id="Phobius"/>
    </source>
</evidence>
<keyword evidence="3" id="KW-1185">Reference proteome</keyword>
<comment type="caution">
    <text evidence="2">The sequence shown here is derived from an EMBL/GenBank/DDBJ whole genome shotgun (WGS) entry which is preliminary data.</text>
</comment>
<keyword evidence="1" id="KW-0472">Membrane</keyword>
<accession>A0ABW4E727</accession>
<evidence type="ECO:0000313" key="3">
    <source>
        <dbReference type="Proteomes" id="UP001597252"/>
    </source>
</evidence>
<proteinExistence type="predicted"/>
<feature type="transmembrane region" description="Helical" evidence="1">
    <location>
        <begin position="6"/>
        <end position="25"/>
    </location>
</feature>
<reference evidence="3" key="1">
    <citation type="journal article" date="2019" name="Int. J. Syst. Evol. Microbiol.">
        <title>The Global Catalogue of Microorganisms (GCM) 10K type strain sequencing project: providing services to taxonomists for standard genome sequencing and annotation.</title>
        <authorList>
            <consortium name="The Broad Institute Genomics Platform"/>
            <consortium name="The Broad Institute Genome Sequencing Center for Infectious Disease"/>
            <person name="Wu L."/>
            <person name="Ma J."/>
        </authorList>
    </citation>
    <scope>NUCLEOTIDE SEQUENCE [LARGE SCALE GENOMIC DNA]</scope>
    <source>
        <strain evidence="3">CCM 8903</strain>
    </source>
</reference>
<evidence type="ECO:0000313" key="2">
    <source>
        <dbReference type="EMBL" id="MFD1485679.1"/>
    </source>
</evidence>
<dbReference type="Proteomes" id="UP001597252">
    <property type="component" value="Unassembled WGS sequence"/>
</dbReference>
<dbReference type="RefSeq" id="WP_125749275.1">
    <property type="nucleotide sequence ID" value="NZ_JBHTON010000035.1"/>
</dbReference>
<name>A0ABW4E727_9LACO</name>
<protein>
    <recommendedName>
        <fullName evidence="4">DUF2768 domain-containing protein</fullName>
    </recommendedName>
</protein>
<organism evidence="2 3">
    <name type="scientific">Lacticaseibacillus baoqingensis</name>
    <dbReference type="NCBI Taxonomy" id="2486013"/>
    <lineage>
        <taxon>Bacteria</taxon>
        <taxon>Bacillati</taxon>
        <taxon>Bacillota</taxon>
        <taxon>Bacilli</taxon>
        <taxon>Lactobacillales</taxon>
        <taxon>Lactobacillaceae</taxon>
        <taxon>Lacticaseibacillus</taxon>
    </lineage>
</organism>
<feature type="transmembrane region" description="Helical" evidence="1">
    <location>
        <begin position="37"/>
        <end position="62"/>
    </location>
</feature>
<keyword evidence="1" id="KW-0812">Transmembrane</keyword>
<dbReference type="EMBL" id="JBHTON010000035">
    <property type="protein sequence ID" value="MFD1485679.1"/>
    <property type="molecule type" value="Genomic_DNA"/>
</dbReference>